<name>A0A1P8EN87_9GAMM</name>
<organism evidence="1 2">
    <name type="scientific">Acinetobacter soli</name>
    <dbReference type="NCBI Taxonomy" id="487316"/>
    <lineage>
        <taxon>Bacteria</taxon>
        <taxon>Pseudomonadati</taxon>
        <taxon>Pseudomonadota</taxon>
        <taxon>Gammaproteobacteria</taxon>
        <taxon>Moraxellales</taxon>
        <taxon>Moraxellaceae</taxon>
        <taxon>Acinetobacter</taxon>
    </lineage>
</organism>
<dbReference type="KEGG" id="asol:BEN76_16690"/>
<proteinExistence type="predicted"/>
<protein>
    <recommendedName>
        <fullName evidence="3">Single-stranded DNA-binding protein</fullName>
    </recommendedName>
</protein>
<dbReference type="RefSeq" id="WP_076033696.1">
    <property type="nucleotide sequence ID" value="NZ_CP016898.1"/>
</dbReference>
<dbReference type="EMBL" id="CP016898">
    <property type="protein sequence ID" value="APV37688.1"/>
    <property type="molecule type" value="Genomic_DNA"/>
</dbReference>
<geneLocation type="plasmid" evidence="2">
    <name>pgfj2</name>
</geneLocation>
<accession>A0A1P8EN87</accession>
<dbReference type="Proteomes" id="UP000185674">
    <property type="component" value="Plasmid pGFJ2"/>
</dbReference>
<gene>
    <name evidence="1" type="ORF">BEN76_16690</name>
</gene>
<evidence type="ECO:0008006" key="3">
    <source>
        <dbReference type="Google" id="ProtNLM"/>
    </source>
</evidence>
<dbReference type="Pfam" id="PF04404">
    <property type="entry name" value="ERF"/>
    <property type="match status" value="1"/>
</dbReference>
<evidence type="ECO:0000313" key="2">
    <source>
        <dbReference type="Proteomes" id="UP000185674"/>
    </source>
</evidence>
<dbReference type="AlphaFoldDB" id="A0A1P8EN87"/>
<keyword evidence="1" id="KW-0614">Plasmid</keyword>
<dbReference type="InterPro" id="IPR007499">
    <property type="entry name" value="ERF_bacteria_virus"/>
</dbReference>
<evidence type="ECO:0000313" key="1">
    <source>
        <dbReference type="EMBL" id="APV37688.1"/>
    </source>
</evidence>
<sequence>METSKITENEMSNLVFSGLKALVAVHKIQEILAEHGIRKTRRVESNNDNFPKYSFRGIDDFYNVISPLLAEHGLLCIPNVIRKKYEVLESGKEPNIKRQHHIWIDVEYTLIAVEDGSFIKGDMSGEAIDSGDKASSKALSYAHKYFYQQLFSIPTTAQCTDDNTTVRNSSNRPVKVNSTNEHINSKAHWKASIDQIEAFKTLLKSLGFGVDTFLRNRNLKDFKGVTVGFIDEETKKIEEYMKNHNIVSN</sequence>
<reference evidence="1 2" key="1">
    <citation type="submission" date="2016-08" db="EMBL/GenBank/DDBJ databases">
        <title>Complete genome sequence of Acinetobacter baylyi strain GFJ2.</title>
        <authorList>
            <person name="Tabata M."/>
            <person name="Kuboki S."/>
            <person name="Gibu N."/>
            <person name="Kinouchi Y."/>
            <person name="Vangnai A."/>
            <person name="Kasai D."/>
            <person name="Fukuda M."/>
        </authorList>
    </citation>
    <scope>NUCLEOTIDE SEQUENCE [LARGE SCALE GENOMIC DNA]</scope>
    <source>
        <strain evidence="1 2">GFJ2</strain>
        <plasmid evidence="2">Plasmid pgfj2</plasmid>
    </source>
</reference>